<feature type="region of interest" description="Disordered" evidence="2">
    <location>
        <begin position="477"/>
        <end position="502"/>
    </location>
</feature>
<dbReference type="GO" id="GO:0071108">
    <property type="term" value="P:protein K48-linked deubiquitination"/>
    <property type="evidence" value="ECO:0007669"/>
    <property type="project" value="TreeGrafter"/>
</dbReference>
<proteinExistence type="inferred from homology"/>
<feature type="compositionally biased region" description="Polar residues" evidence="2">
    <location>
        <begin position="774"/>
        <end position="783"/>
    </location>
</feature>
<dbReference type="EMBL" id="CAKKLH010000299">
    <property type="protein sequence ID" value="CAH0110086.1"/>
    <property type="molecule type" value="Genomic_DNA"/>
</dbReference>
<feature type="compositionally biased region" description="Basic and acidic residues" evidence="2">
    <location>
        <begin position="195"/>
        <end position="204"/>
    </location>
</feature>
<dbReference type="GO" id="GO:0071944">
    <property type="term" value="C:cell periphery"/>
    <property type="evidence" value="ECO:0007669"/>
    <property type="project" value="TreeGrafter"/>
</dbReference>
<evidence type="ECO:0000256" key="2">
    <source>
        <dbReference type="SAM" id="MobiDB-lite"/>
    </source>
</evidence>
<dbReference type="InterPro" id="IPR007518">
    <property type="entry name" value="MINDY"/>
</dbReference>
<feature type="compositionally biased region" description="Basic and acidic residues" evidence="2">
    <location>
        <begin position="162"/>
        <end position="174"/>
    </location>
</feature>
<dbReference type="PANTHER" id="PTHR18063:SF6">
    <property type="entry name" value="UBIQUITIN CARBOXYL-TERMINAL HYDROLASE"/>
    <property type="match status" value="1"/>
</dbReference>
<dbReference type="InterPro" id="IPR033979">
    <property type="entry name" value="MINDY_domain"/>
</dbReference>
<feature type="region of interest" description="Disordered" evidence="2">
    <location>
        <begin position="1"/>
        <end position="294"/>
    </location>
</feature>
<evidence type="ECO:0000313" key="5">
    <source>
        <dbReference type="Proteomes" id="UP000789390"/>
    </source>
</evidence>
<comment type="similarity">
    <text evidence="1">Belongs to the MINDY deubiquitinase family. FAM63 subfamily.</text>
</comment>
<dbReference type="GO" id="GO:0016807">
    <property type="term" value="F:cysteine-type carboxypeptidase activity"/>
    <property type="evidence" value="ECO:0007669"/>
    <property type="project" value="TreeGrafter"/>
</dbReference>
<dbReference type="GO" id="GO:0004843">
    <property type="term" value="F:cysteine-type deubiquitinase activity"/>
    <property type="evidence" value="ECO:0007669"/>
    <property type="project" value="InterPro"/>
</dbReference>
<feature type="compositionally biased region" description="Polar residues" evidence="2">
    <location>
        <begin position="205"/>
        <end position="223"/>
    </location>
</feature>
<evidence type="ECO:0000259" key="3">
    <source>
        <dbReference type="Pfam" id="PF04424"/>
    </source>
</evidence>
<feature type="compositionally biased region" description="Basic and acidic residues" evidence="2">
    <location>
        <begin position="346"/>
        <end position="357"/>
    </location>
</feature>
<feature type="compositionally biased region" description="Low complexity" evidence="2">
    <location>
        <begin position="866"/>
        <end position="880"/>
    </location>
</feature>
<dbReference type="Proteomes" id="UP000789390">
    <property type="component" value="Unassembled WGS sequence"/>
</dbReference>
<feature type="compositionally biased region" description="Polar residues" evidence="2">
    <location>
        <begin position="490"/>
        <end position="501"/>
    </location>
</feature>
<dbReference type="OrthoDB" id="10261212at2759"/>
<reference evidence="4" key="1">
    <citation type="submission" date="2021-11" db="EMBL/GenBank/DDBJ databases">
        <authorList>
            <person name="Schell T."/>
        </authorList>
    </citation>
    <scope>NUCLEOTIDE SEQUENCE</scope>
    <source>
        <strain evidence="4">M5</strain>
    </source>
</reference>
<dbReference type="GO" id="GO:0005829">
    <property type="term" value="C:cytosol"/>
    <property type="evidence" value="ECO:0007669"/>
    <property type="project" value="TreeGrafter"/>
</dbReference>
<evidence type="ECO:0000313" key="4">
    <source>
        <dbReference type="EMBL" id="CAH0110086.1"/>
    </source>
</evidence>
<comment type="caution">
    <text evidence="4">The sequence shown here is derived from an EMBL/GenBank/DDBJ whole genome shotgun (WGS) entry which is preliminary data.</text>
</comment>
<feature type="compositionally biased region" description="Basic and acidic residues" evidence="2">
    <location>
        <begin position="83"/>
        <end position="93"/>
    </location>
</feature>
<gene>
    <name evidence="4" type="ORF">DGAL_LOCUS13586</name>
</gene>
<sequence length="920" mass="101943">MDHVTATSPNWVVEADSPHPENAQAVEKPSSQWEIEDQQPRPEQIILFENLSGTQEVDKDDGEGHDGDDGLTTTKQPDGNQVGEKEIGEDNVHSVENVPSPEKQQLQDEKKEEIIEEDLIKKHDGDSNDGKIGLPQEVNLEHEEMTQQDSHFVEHQPSTGEHLNDPKPEDKVEENLLVTEDDHDGKKSSKRQKGKTVEQEEKPSQNETQSVENTPPTKEQLSNQEEEESINQKLAALSLEETEQRIEPTFHAEAEPMKNKDALVDQETEQKKDSSFHETGPEEEHKTVQPIGLENVDQLTQGNEVVMQEKKESVAVEEEKVPVAAEEEMIPVAVEKEMIPVAVKQEHTPPAAEKENALEAMEQESSPLIVKEENAPVAMEVDLQAEIVEAIPLPEPDTSREIIDMEPKDVIPQPAAVADVGEHVSQPAEIKESSETKVDESQNEKAVLTLACDPVEETASAANCTFNESASAVVNSGVQARSPTPPTVLPISSSSPSTKVENTPPGDMLHHIKNIQFKDKNVGIVTQNENGPCPLVAIINVLLLRRQITLPAHSEIVSAAKLMEYIGDAMLESVPKNLSGEIRLNYEQNMHDAMAVLPKLQTGLDVNVKFTGVRDFEYTPECIIFDLLRIPLFHGWLVDPQTPEVVTAVGQAGYNQLVEKVISQKCSNDENAVLEALVIENFLERSASQLTYHGLSELTTSMEDDEIGVLFRNNHFSTIYKRQKELLQLVTDQGFLGESSVVWETLGSIDGDGQFVDSLFRTVPPKPELAPSGDSASPNTSAQLTAEQQIDHDFLVALSLQEEQQQEQPAAVQEEVAREVGEDVAKTLVEDDKTTQELLDLELARQLQQEEERQAAEAETVERETVAAASSQSPPAAGQRSPPPPQPSKKKDVSSEKKFRRVLYPCFTKLFYFCLQCTFL</sequence>
<feature type="region of interest" description="Disordered" evidence="2">
    <location>
        <begin position="849"/>
        <end position="897"/>
    </location>
</feature>
<feature type="compositionally biased region" description="Basic and acidic residues" evidence="2">
    <location>
        <begin position="849"/>
        <end position="865"/>
    </location>
</feature>
<accession>A0A8J2RXL0</accession>
<dbReference type="AlphaFoldDB" id="A0A8J2RXL0"/>
<name>A0A8J2RXL0_9CRUS</name>
<feature type="compositionally biased region" description="Basic and acidic residues" evidence="2">
    <location>
        <begin position="105"/>
        <end position="129"/>
    </location>
</feature>
<feature type="compositionally biased region" description="Polar residues" evidence="2">
    <location>
        <begin position="1"/>
        <end position="10"/>
    </location>
</feature>
<dbReference type="PANTHER" id="PTHR18063">
    <property type="entry name" value="NF-E2 INDUCIBLE PROTEIN"/>
    <property type="match status" value="1"/>
</dbReference>
<protein>
    <recommendedName>
        <fullName evidence="3">MINDY deubiquitinase domain-containing protein</fullName>
    </recommendedName>
</protein>
<dbReference type="GO" id="GO:1990380">
    <property type="term" value="F:K48-linked deubiquitinase activity"/>
    <property type="evidence" value="ECO:0007669"/>
    <property type="project" value="InterPro"/>
</dbReference>
<evidence type="ECO:0000256" key="1">
    <source>
        <dbReference type="ARBA" id="ARBA00006616"/>
    </source>
</evidence>
<feature type="region of interest" description="Disordered" evidence="2">
    <location>
        <begin position="762"/>
        <end position="783"/>
    </location>
</feature>
<feature type="domain" description="MINDY deubiquitinase" evidence="3">
    <location>
        <begin position="510"/>
        <end position="760"/>
    </location>
</feature>
<dbReference type="Pfam" id="PF04424">
    <property type="entry name" value="MINDY_DUB"/>
    <property type="match status" value="1"/>
</dbReference>
<feature type="region of interest" description="Disordered" evidence="2">
    <location>
        <begin position="346"/>
        <end position="370"/>
    </location>
</feature>
<organism evidence="4 5">
    <name type="scientific">Daphnia galeata</name>
    <dbReference type="NCBI Taxonomy" id="27404"/>
    <lineage>
        <taxon>Eukaryota</taxon>
        <taxon>Metazoa</taxon>
        <taxon>Ecdysozoa</taxon>
        <taxon>Arthropoda</taxon>
        <taxon>Crustacea</taxon>
        <taxon>Branchiopoda</taxon>
        <taxon>Diplostraca</taxon>
        <taxon>Cladocera</taxon>
        <taxon>Anomopoda</taxon>
        <taxon>Daphniidae</taxon>
        <taxon>Daphnia</taxon>
    </lineage>
</organism>
<keyword evidence="5" id="KW-1185">Reference proteome</keyword>
<feature type="compositionally biased region" description="Basic and acidic residues" evidence="2">
    <location>
        <begin position="242"/>
        <end position="287"/>
    </location>
</feature>